<protein>
    <recommendedName>
        <fullName evidence="3">Methyltransferase family protein</fullName>
    </recommendedName>
</protein>
<dbReference type="Gene3D" id="3.40.50.150">
    <property type="entry name" value="Vaccinia Virus protein VP39"/>
    <property type="match status" value="1"/>
</dbReference>
<dbReference type="InterPro" id="IPR029063">
    <property type="entry name" value="SAM-dependent_MTases_sf"/>
</dbReference>
<accession>A0ABV1KE30</accession>
<proteinExistence type="predicted"/>
<gene>
    <name evidence="1" type="ORF">WIS52_19065</name>
</gene>
<name>A0ABV1KE30_9PSEU</name>
<organism evidence="1 2">
    <name type="scientific">Pseudonocardia nematodicida</name>
    <dbReference type="NCBI Taxonomy" id="1206997"/>
    <lineage>
        <taxon>Bacteria</taxon>
        <taxon>Bacillati</taxon>
        <taxon>Actinomycetota</taxon>
        <taxon>Actinomycetes</taxon>
        <taxon>Pseudonocardiales</taxon>
        <taxon>Pseudonocardiaceae</taxon>
        <taxon>Pseudonocardia</taxon>
    </lineage>
</organism>
<dbReference type="Proteomes" id="UP001494902">
    <property type="component" value="Unassembled WGS sequence"/>
</dbReference>
<comment type="caution">
    <text evidence="1">The sequence shown here is derived from an EMBL/GenBank/DDBJ whole genome shotgun (WGS) entry which is preliminary data.</text>
</comment>
<dbReference type="EMBL" id="JBEDNQ010000008">
    <property type="protein sequence ID" value="MEQ3552579.1"/>
    <property type="molecule type" value="Genomic_DNA"/>
</dbReference>
<keyword evidence="2" id="KW-1185">Reference proteome</keyword>
<sequence length="307" mass="34619">MNATDPEDFMSTKLDFSNVYSSSSPVPLIELYRNLDYVVPYHVEHFVARLIDRLALRHALATPRVVDIGCSYGLSALMLQQGRQYDDISTVDLELWHHRPETAPKSPTGKTGIEVFGVDPSAAAIDFCQRTSVQRWSWAGDLERDDLPAEYCQVAKQANFILSSGAYGYITERSVCRILDQIEDPGRCWIGNFALTPLDYRSSAMAFADYGYKTEASPFLFPHRRFSSKQERDGTVATLREAGLDASVEERTGYLHTRFYLSRPVEDAVEDLGGFWALELSRHQASQIVSDNRRPLFGEVKLSKEGN</sequence>
<reference evidence="1 2" key="1">
    <citation type="submission" date="2024-03" db="EMBL/GenBank/DDBJ databases">
        <title>Draft genome sequence of Pseudonocardia nematodicida JCM 31783.</title>
        <authorList>
            <person name="Butdee W."/>
            <person name="Duangmal K."/>
        </authorList>
    </citation>
    <scope>NUCLEOTIDE SEQUENCE [LARGE SCALE GENOMIC DNA]</scope>
    <source>
        <strain evidence="1 2">JCM 31783</strain>
    </source>
</reference>
<evidence type="ECO:0000313" key="2">
    <source>
        <dbReference type="Proteomes" id="UP001494902"/>
    </source>
</evidence>
<evidence type="ECO:0000313" key="1">
    <source>
        <dbReference type="EMBL" id="MEQ3552579.1"/>
    </source>
</evidence>
<evidence type="ECO:0008006" key="3">
    <source>
        <dbReference type="Google" id="ProtNLM"/>
    </source>
</evidence>
<dbReference type="SUPFAM" id="SSF53335">
    <property type="entry name" value="S-adenosyl-L-methionine-dependent methyltransferases"/>
    <property type="match status" value="1"/>
</dbReference>
<dbReference type="RefSeq" id="WP_349299655.1">
    <property type="nucleotide sequence ID" value="NZ_JBEDNQ010000008.1"/>
</dbReference>